<dbReference type="EMBL" id="JABEZV010449175">
    <property type="protein sequence ID" value="MBA0731264.1"/>
    <property type="molecule type" value="Genomic_DNA"/>
</dbReference>
<organism evidence="1 2">
    <name type="scientific">Gossypium laxum</name>
    <dbReference type="NCBI Taxonomy" id="34288"/>
    <lineage>
        <taxon>Eukaryota</taxon>
        <taxon>Viridiplantae</taxon>
        <taxon>Streptophyta</taxon>
        <taxon>Embryophyta</taxon>
        <taxon>Tracheophyta</taxon>
        <taxon>Spermatophyta</taxon>
        <taxon>Magnoliopsida</taxon>
        <taxon>eudicotyledons</taxon>
        <taxon>Gunneridae</taxon>
        <taxon>Pentapetalae</taxon>
        <taxon>rosids</taxon>
        <taxon>malvids</taxon>
        <taxon>Malvales</taxon>
        <taxon>Malvaceae</taxon>
        <taxon>Malvoideae</taxon>
        <taxon>Gossypium</taxon>
    </lineage>
</organism>
<comment type="caution">
    <text evidence="1">The sequence shown here is derived from an EMBL/GenBank/DDBJ whole genome shotgun (WGS) entry which is preliminary data.</text>
</comment>
<gene>
    <name evidence="1" type="ORF">Golax_022729</name>
</gene>
<dbReference type="AlphaFoldDB" id="A0A7J9B6L3"/>
<accession>A0A7J9B6L3</accession>
<evidence type="ECO:0000313" key="2">
    <source>
        <dbReference type="Proteomes" id="UP000593574"/>
    </source>
</evidence>
<proteinExistence type="predicted"/>
<reference evidence="1 2" key="1">
    <citation type="journal article" date="2019" name="Genome Biol. Evol.">
        <title>Insights into the evolution of the New World diploid cottons (Gossypium, subgenus Houzingenia) based on genome sequencing.</title>
        <authorList>
            <person name="Grover C.E."/>
            <person name="Arick M.A. 2nd"/>
            <person name="Thrash A."/>
            <person name="Conover J.L."/>
            <person name="Sanders W.S."/>
            <person name="Peterson D.G."/>
            <person name="Frelichowski J.E."/>
            <person name="Scheffler J.A."/>
            <person name="Scheffler B.E."/>
            <person name="Wendel J.F."/>
        </authorList>
    </citation>
    <scope>NUCLEOTIDE SEQUENCE [LARGE SCALE GENOMIC DNA]</scope>
    <source>
        <strain evidence="1">4</strain>
        <tissue evidence="1">Leaf</tissue>
    </source>
</reference>
<sequence length="25" mass="2888">MGLLLRCFQQLSAPHLATQHLPWAR</sequence>
<dbReference type="Proteomes" id="UP000593574">
    <property type="component" value="Unassembled WGS sequence"/>
</dbReference>
<keyword evidence="2" id="KW-1185">Reference proteome</keyword>
<protein>
    <submittedName>
        <fullName evidence="1">Uncharacterized protein</fullName>
    </submittedName>
</protein>
<evidence type="ECO:0000313" key="1">
    <source>
        <dbReference type="EMBL" id="MBA0731264.1"/>
    </source>
</evidence>
<name>A0A7J9B6L3_9ROSI</name>